<evidence type="ECO:0000256" key="2">
    <source>
        <dbReference type="ARBA" id="ARBA00022741"/>
    </source>
</evidence>
<dbReference type="HOGENOM" id="CLU_017718_7_4_1"/>
<dbReference type="Pfam" id="PF00735">
    <property type="entry name" value="Septin"/>
    <property type="match status" value="1"/>
</dbReference>
<comment type="similarity">
    <text evidence="4">Belongs to the TRAFAC class TrmE-Era-EngA-EngB-Septin-like GTPase superfamily. Septin GTPase family.</text>
</comment>
<dbReference type="GO" id="GO:0005935">
    <property type="term" value="C:cellular bud neck"/>
    <property type="evidence" value="ECO:0007669"/>
    <property type="project" value="UniProtKB-SubCell"/>
</dbReference>
<dbReference type="PANTHER" id="PTHR18884">
    <property type="entry name" value="SEPTIN"/>
    <property type="match status" value="1"/>
</dbReference>
<dbReference type="Proteomes" id="UP000009009">
    <property type="component" value="Unassembled WGS sequence"/>
</dbReference>
<feature type="domain" description="Septin-type G" evidence="7">
    <location>
        <begin position="20"/>
        <end position="339"/>
    </location>
</feature>
<feature type="region of interest" description="Disordered" evidence="6">
    <location>
        <begin position="396"/>
        <end position="419"/>
    </location>
</feature>
<organism evidence="8 9">
    <name type="scientific">Saccharomyces cerevisiae x Saccharomyces kudriavzevii (strain VIN7)</name>
    <name type="common">Yeast</name>
    <dbReference type="NCBI Taxonomy" id="1095631"/>
    <lineage>
        <taxon>Eukaryota</taxon>
        <taxon>Fungi</taxon>
        <taxon>Dikarya</taxon>
        <taxon>Ascomycota</taxon>
        <taxon>Saccharomycotina</taxon>
        <taxon>Saccharomycetes</taxon>
        <taxon>Saccharomycetales</taxon>
        <taxon>Saccharomycetaceae</taxon>
        <taxon>Saccharomyces</taxon>
    </lineage>
</organism>
<evidence type="ECO:0000256" key="4">
    <source>
        <dbReference type="RuleBase" id="RU004560"/>
    </source>
</evidence>
<keyword evidence="5" id="KW-0175">Coiled coil</keyword>
<comment type="subcellular location">
    <subcellularLocation>
        <location evidence="1">Bud neck</location>
    </subcellularLocation>
</comment>
<dbReference type="InterPro" id="IPR030379">
    <property type="entry name" value="G_SEPTIN_dom"/>
</dbReference>
<dbReference type="AlphaFoldDB" id="H0H2R5"/>
<feature type="coiled-coil region" evidence="5">
    <location>
        <begin position="479"/>
        <end position="514"/>
    </location>
</feature>
<gene>
    <name evidence="8" type="ORF">VIN7_10651</name>
</gene>
<reference evidence="8 9" key="1">
    <citation type="journal article" date="2012" name="FEMS Yeast Res.">
        <title>The genome sequence of the wine yeast VIN7 reveals an allotriploid hybrid genome with Saccharomyces cerevisiae and Saccharomyces kudriavzevii origins.</title>
        <authorList>
            <person name="Borneman A.R."/>
            <person name="Desany B.A."/>
            <person name="Riches D."/>
            <person name="Affourtit J.P."/>
            <person name="Forgan A.H."/>
            <person name="Pretorius I.S."/>
            <person name="Egholm M."/>
            <person name="Chambers P.J."/>
        </authorList>
    </citation>
    <scope>NUCLEOTIDE SEQUENCE [LARGE SCALE GENOMIC DNA]</scope>
    <source>
        <strain evidence="8 9">VIN7</strain>
    </source>
</reference>
<accession>H0H2R5</accession>
<sequence>MSSASTPPINLFRRKKEHRRGITYTMLFCGPVGTGKTTFANNLLETDIFPHRYQYGKTGANIIPNPEVKVVAPTKVVSFNSKNGIPSYRSEFDPMRANLEPGITITSTSLELGGNKGQEKPEMNEDDTVFFNLIMTHGIGENLDDTMCFEEVMSYLEQQFDFVLAEETRIKRNPRFEDTRVHVALYFIEPTGHGLREVDVELMKSISKYTNVLPIITRSDSFTKEELIQFRKNIMLDVERYNVPIYKFEIDPEDDDLESIEENQALASLQPFAIITSDTRNGEGKYVREYPWGVISIDDDKVSDLKVLKNVLFGSHLQEFKDTTQHLLYENYRSEKLSLVANTEQIGPSAKKRQSNAPSLSNFASLISTGKFNSSQTLANDFRADTPRNQISENFKENEHEDNHEHGSTTNEQEMSPVRQMGQEIKQENESLIRSIKTESSPKFLNSADLPERTKLRNISETVPYVLRHERILARQQKLEELEAQSAKELQKRIQELERKAHELKLREKLINQNKINGSSSSINSLQQSTRSNIEKKTTHILI</sequence>
<dbReference type="EMBL" id="AGVY01000397">
    <property type="protein sequence ID" value="EHM99640.1"/>
    <property type="molecule type" value="Genomic_DNA"/>
</dbReference>
<evidence type="ECO:0000256" key="1">
    <source>
        <dbReference type="ARBA" id="ARBA00004266"/>
    </source>
</evidence>
<evidence type="ECO:0000256" key="3">
    <source>
        <dbReference type="ARBA" id="ARBA00023134"/>
    </source>
</evidence>
<comment type="caution">
    <text evidence="8">The sequence shown here is derived from an EMBL/GenBank/DDBJ whole genome shotgun (WGS) entry which is preliminary data.</text>
</comment>
<keyword evidence="3 4" id="KW-0342">GTP-binding</keyword>
<evidence type="ECO:0000313" key="9">
    <source>
        <dbReference type="Proteomes" id="UP000009009"/>
    </source>
</evidence>
<protein>
    <submittedName>
        <fullName evidence="8">Shs1p</fullName>
    </submittedName>
</protein>
<evidence type="ECO:0000313" key="8">
    <source>
        <dbReference type="EMBL" id="EHM99640.1"/>
    </source>
</evidence>
<feature type="compositionally biased region" description="Basic and acidic residues" evidence="6">
    <location>
        <begin position="396"/>
        <end position="407"/>
    </location>
</feature>
<keyword evidence="9" id="KW-1185">Reference proteome</keyword>
<dbReference type="GO" id="GO:0005525">
    <property type="term" value="F:GTP binding"/>
    <property type="evidence" value="ECO:0007669"/>
    <property type="project" value="UniProtKB-KW"/>
</dbReference>
<dbReference type="PIRSF" id="PIRSF006698">
    <property type="entry name" value="Septin"/>
    <property type="match status" value="1"/>
</dbReference>
<dbReference type="InterPro" id="IPR027417">
    <property type="entry name" value="P-loop_NTPase"/>
</dbReference>
<evidence type="ECO:0000256" key="5">
    <source>
        <dbReference type="SAM" id="Coils"/>
    </source>
</evidence>
<dbReference type="CDD" id="cd01850">
    <property type="entry name" value="CDC_Septin"/>
    <property type="match status" value="1"/>
</dbReference>
<proteinExistence type="inferred from homology"/>
<dbReference type="OrthoDB" id="416553at2759"/>
<dbReference type="InterPro" id="IPR016491">
    <property type="entry name" value="Septin"/>
</dbReference>
<dbReference type="GO" id="GO:0031105">
    <property type="term" value="C:septin complex"/>
    <property type="evidence" value="ECO:0007669"/>
    <property type="project" value="UniProtKB-ARBA"/>
</dbReference>
<evidence type="ECO:0000256" key="6">
    <source>
        <dbReference type="SAM" id="MobiDB-lite"/>
    </source>
</evidence>
<name>H0H2R5_SACCK</name>
<evidence type="ECO:0000259" key="7">
    <source>
        <dbReference type="PROSITE" id="PS51719"/>
    </source>
</evidence>
<dbReference type="Gene3D" id="3.40.50.300">
    <property type="entry name" value="P-loop containing nucleotide triphosphate hydrolases"/>
    <property type="match status" value="1"/>
</dbReference>
<dbReference type="SUPFAM" id="SSF52540">
    <property type="entry name" value="P-loop containing nucleoside triphosphate hydrolases"/>
    <property type="match status" value="1"/>
</dbReference>
<dbReference type="PROSITE" id="PS51719">
    <property type="entry name" value="G_SEPTIN"/>
    <property type="match status" value="1"/>
</dbReference>
<keyword evidence="2 4" id="KW-0547">Nucleotide-binding</keyword>
<dbReference type="PhylomeDB" id="H0H2R5"/>